<feature type="compositionally biased region" description="Basic and acidic residues" evidence="1">
    <location>
        <begin position="29"/>
        <end position="39"/>
    </location>
</feature>
<dbReference type="Gene3D" id="3.30.710.10">
    <property type="entry name" value="Potassium Channel Kv1.1, Chain A"/>
    <property type="match status" value="2"/>
</dbReference>
<feature type="region of interest" description="Disordered" evidence="1">
    <location>
        <begin position="386"/>
        <end position="437"/>
    </location>
</feature>
<reference evidence="3 4" key="1">
    <citation type="submission" date="2019-02" db="EMBL/GenBank/DDBJ databases">
        <title>Genome sequencing of the rare red list fungi Phellinidium pouzarii.</title>
        <authorList>
            <person name="Buettner E."/>
            <person name="Kellner H."/>
        </authorList>
    </citation>
    <scope>NUCLEOTIDE SEQUENCE [LARGE SCALE GENOMIC DNA]</scope>
    <source>
        <strain evidence="3 4">DSM 108285</strain>
    </source>
</reference>
<proteinExistence type="predicted"/>
<dbReference type="SUPFAM" id="SSF54695">
    <property type="entry name" value="POZ domain"/>
    <property type="match status" value="1"/>
</dbReference>
<name>A0A4V6S137_9AGAM</name>
<dbReference type="InterPro" id="IPR000210">
    <property type="entry name" value="BTB/POZ_dom"/>
</dbReference>
<feature type="compositionally biased region" description="Polar residues" evidence="1">
    <location>
        <begin position="474"/>
        <end position="484"/>
    </location>
</feature>
<keyword evidence="4" id="KW-1185">Reference proteome</keyword>
<dbReference type="Proteomes" id="UP000308199">
    <property type="component" value="Unassembled WGS sequence"/>
</dbReference>
<evidence type="ECO:0000256" key="1">
    <source>
        <dbReference type="SAM" id="MobiDB-lite"/>
    </source>
</evidence>
<feature type="domain" description="BTB" evidence="2">
    <location>
        <begin position="69"/>
        <end position="142"/>
    </location>
</feature>
<evidence type="ECO:0000259" key="2">
    <source>
        <dbReference type="PROSITE" id="PS50097"/>
    </source>
</evidence>
<evidence type="ECO:0000313" key="4">
    <source>
        <dbReference type="Proteomes" id="UP000308199"/>
    </source>
</evidence>
<evidence type="ECO:0000313" key="3">
    <source>
        <dbReference type="EMBL" id="THH03353.1"/>
    </source>
</evidence>
<dbReference type="InterPro" id="IPR011333">
    <property type="entry name" value="SKP1/BTB/POZ_sf"/>
</dbReference>
<sequence length="663" mass="74335">MSSCSSSNPSSSSSSLSDTESPRKRPRLIKAEKQADHADVNSQVQDTAPATDSDLSDAKRDRTYYFSDGSCVIWVEDTLFNVHRSILSRDSSSFSTLFMLPQGELRTEGGSDDNPVILKGDTANDFRNFLWAMYAMPHELKALFDTQSDVAKLLDIANVANKYSFKSLETWACDALQQCVARRPFPLSDSNPVHRAQLTRIIQLAQLCQHERLLQTIVSAMRNLLTTYPTFLTLALSLADELAPPIPSLTGAAYFSALLRGPAFWDAPDMHLTIHQRLRILTGYHRLTSDWEMIRANAPEFTHAPSCVAWNHTQCTASWNAFWKEQVASDNVTKLSVADVGGRLKEIVSAIDHWGPWGQTSVMHHECKKEVKRGISAKITTIAFMSQQKRPLSPMPDDEPYSDEGPPKRSKLANATVGFDYDGPELPSSTESEDSDTIKRDEKYYFSDGNCIIRVKNTLFNVHRSRLLQSDSPSFLESIPSQDTQKSKGSADDNPIALQENVNVREFRNFLWAFYAMPYELRNPFKTPADIVKLLDIAEIADKYSIKSLTIPAHHTHYKSIIVLAQLCQHENLLQTIVSAMQKHLMNPTFLRFAMSVVDELAAPVSSLTGATYYSVVLCGLGYLNTNDIPIHQQLRILKGYHRLTVEWEGICVAIPEFPHAPS</sequence>
<organism evidence="3 4">
    <name type="scientific">Phellinidium pouzarii</name>
    <dbReference type="NCBI Taxonomy" id="167371"/>
    <lineage>
        <taxon>Eukaryota</taxon>
        <taxon>Fungi</taxon>
        <taxon>Dikarya</taxon>
        <taxon>Basidiomycota</taxon>
        <taxon>Agaricomycotina</taxon>
        <taxon>Agaricomycetes</taxon>
        <taxon>Hymenochaetales</taxon>
        <taxon>Hymenochaetaceae</taxon>
        <taxon>Phellinidium</taxon>
    </lineage>
</organism>
<accession>A0A4V6S137</accession>
<dbReference type="EMBL" id="SGPK01000465">
    <property type="protein sequence ID" value="THH03353.1"/>
    <property type="molecule type" value="Genomic_DNA"/>
</dbReference>
<dbReference type="PROSITE" id="PS50097">
    <property type="entry name" value="BTB"/>
    <property type="match status" value="1"/>
</dbReference>
<gene>
    <name evidence="3" type="ORF">EW145_g6326</name>
</gene>
<protein>
    <recommendedName>
        <fullName evidence="2">BTB domain-containing protein</fullName>
    </recommendedName>
</protein>
<feature type="compositionally biased region" description="Low complexity" evidence="1">
    <location>
        <begin position="1"/>
        <end position="19"/>
    </location>
</feature>
<dbReference type="AlphaFoldDB" id="A0A4V6S137"/>
<dbReference type="Pfam" id="PF00651">
    <property type="entry name" value="BTB"/>
    <property type="match status" value="1"/>
</dbReference>
<feature type="compositionally biased region" description="Polar residues" evidence="1">
    <location>
        <begin position="40"/>
        <end position="50"/>
    </location>
</feature>
<feature type="region of interest" description="Disordered" evidence="1">
    <location>
        <begin position="474"/>
        <end position="494"/>
    </location>
</feature>
<dbReference type="OrthoDB" id="8117402at2759"/>
<feature type="region of interest" description="Disordered" evidence="1">
    <location>
        <begin position="1"/>
        <end position="55"/>
    </location>
</feature>
<comment type="caution">
    <text evidence="3">The sequence shown here is derived from an EMBL/GenBank/DDBJ whole genome shotgun (WGS) entry which is preliminary data.</text>
</comment>